<evidence type="ECO:0000313" key="9">
    <source>
        <dbReference type="EMBL" id="OGG30090.1"/>
    </source>
</evidence>
<name>A0A1F6AZI8_9BACT</name>
<evidence type="ECO:0000313" key="10">
    <source>
        <dbReference type="Proteomes" id="UP000176450"/>
    </source>
</evidence>
<feature type="transmembrane region" description="Helical" evidence="8">
    <location>
        <begin position="138"/>
        <end position="160"/>
    </location>
</feature>
<evidence type="ECO:0000256" key="7">
    <source>
        <dbReference type="ARBA" id="ARBA00023136"/>
    </source>
</evidence>
<dbReference type="GO" id="GO:0008360">
    <property type="term" value="P:regulation of cell shape"/>
    <property type="evidence" value="ECO:0007669"/>
    <property type="project" value="UniProtKB-KW"/>
</dbReference>
<evidence type="ECO:0000256" key="5">
    <source>
        <dbReference type="ARBA" id="ARBA00022984"/>
    </source>
</evidence>
<keyword evidence="2" id="KW-1003">Cell membrane</keyword>
<evidence type="ECO:0000256" key="1">
    <source>
        <dbReference type="ARBA" id="ARBA00004651"/>
    </source>
</evidence>
<dbReference type="PANTHER" id="PTHR47019">
    <property type="entry name" value="LIPID II FLIPPASE MURJ"/>
    <property type="match status" value="1"/>
</dbReference>
<keyword evidence="7 8" id="KW-0472">Membrane</keyword>
<sequence length="393" mass="43141">MKRVWDIVTKKQNSVRSAAVVLVSMVFVSRVLGLVRDRLLSARFAPDELGVYFAAFRLPNLIFELLVMGALTSAFIPVFTKYLMHGEEKEGWHMTSILINISVILLAAVSLPILLWAPQLSRLLAPGFSDTQIAQMAAFSRFMIVFQVVPLLVGNFFTGILQSHNLFLMPALAPVVYNVGIIIGIITLSNSMGLYAPVLGVGIGALLFVLIQLPILLKIGYVHKVSFDVHHKGVKEVGRLIGPRMLGLAVSQVDSTVDLMLSSLLGARMVTIFNFAQNLQQLPVGLFGATVAQAALPTLSVASVKEDKEQFKNSIIHAIHQILFFVLPSSIFFIVLRVPVVRLVFGASRFDWEATVLTGMTLSMFSISLFAQSIVHVLARGFYALYDTKTPVV</sequence>
<feature type="transmembrane region" description="Helical" evidence="8">
    <location>
        <begin position="97"/>
        <end position="118"/>
    </location>
</feature>
<dbReference type="Pfam" id="PF03023">
    <property type="entry name" value="MurJ"/>
    <property type="match status" value="1"/>
</dbReference>
<reference evidence="9 10" key="1">
    <citation type="journal article" date="2016" name="Nat. Commun.">
        <title>Thousands of microbial genomes shed light on interconnected biogeochemical processes in an aquifer system.</title>
        <authorList>
            <person name="Anantharaman K."/>
            <person name="Brown C.T."/>
            <person name="Hug L.A."/>
            <person name="Sharon I."/>
            <person name="Castelle C.J."/>
            <person name="Probst A.J."/>
            <person name="Thomas B.C."/>
            <person name="Singh A."/>
            <person name="Wilkins M.J."/>
            <person name="Karaoz U."/>
            <person name="Brodie E.L."/>
            <person name="Williams K.H."/>
            <person name="Hubbard S.S."/>
            <person name="Banfield J.F."/>
        </authorList>
    </citation>
    <scope>NUCLEOTIDE SEQUENCE [LARGE SCALE GENOMIC DNA]</scope>
</reference>
<dbReference type="PANTHER" id="PTHR47019:SF1">
    <property type="entry name" value="LIPID II FLIPPASE MURJ"/>
    <property type="match status" value="1"/>
</dbReference>
<keyword evidence="6 8" id="KW-1133">Transmembrane helix</keyword>
<dbReference type="InterPro" id="IPR004268">
    <property type="entry name" value="MurJ"/>
</dbReference>
<feature type="transmembrane region" description="Helical" evidence="8">
    <location>
        <begin position="49"/>
        <end position="76"/>
    </location>
</feature>
<dbReference type="GO" id="GO:0015648">
    <property type="term" value="F:lipid-linked peptidoglycan transporter activity"/>
    <property type="evidence" value="ECO:0007669"/>
    <property type="project" value="TreeGrafter"/>
</dbReference>
<keyword evidence="4" id="KW-0133">Cell shape</keyword>
<dbReference type="NCBIfam" id="TIGR01695">
    <property type="entry name" value="murJ_mviN"/>
    <property type="match status" value="1"/>
</dbReference>
<evidence type="ECO:0000256" key="8">
    <source>
        <dbReference type="SAM" id="Phobius"/>
    </source>
</evidence>
<keyword evidence="3 8" id="KW-0812">Transmembrane</keyword>
<protein>
    <submittedName>
        <fullName evidence="9">Murein biosynthesis integral membrane protein MurJ</fullName>
    </submittedName>
</protein>
<feature type="transmembrane region" description="Helical" evidence="8">
    <location>
        <begin position="194"/>
        <end position="217"/>
    </location>
</feature>
<dbReference type="CDD" id="cd13123">
    <property type="entry name" value="MATE_MurJ_like"/>
    <property type="match status" value="1"/>
</dbReference>
<dbReference type="AlphaFoldDB" id="A0A1F6AZI8"/>
<dbReference type="PRINTS" id="PR01806">
    <property type="entry name" value="VIRFACTRMVIN"/>
</dbReference>
<proteinExistence type="predicted"/>
<dbReference type="GO" id="GO:0005886">
    <property type="term" value="C:plasma membrane"/>
    <property type="evidence" value="ECO:0007669"/>
    <property type="project" value="UniProtKB-SubCell"/>
</dbReference>
<feature type="transmembrane region" description="Helical" evidence="8">
    <location>
        <begin position="356"/>
        <end position="379"/>
    </location>
</feature>
<organism evidence="9 10">
    <name type="scientific">Candidatus Gottesmanbacteria bacterium RIFCSPLOWO2_01_FULL_46_9</name>
    <dbReference type="NCBI Taxonomy" id="1798394"/>
    <lineage>
        <taxon>Bacteria</taxon>
        <taxon>Candidatus Gottesmaniibacteriota</taxon>
    </lineage>
</organism>
<dbReference type="EMBL" id="MFJX01000049">
    <property type="protein sequence ID" value="OGG30090.1"/>
    <property type="molecule type" value="Genomic_DNA"/>
</dbReference>
<dbReference type="Proteomes" id="UP000176450">
    <property type="component" value="Unassembled WGS sequence"/>
</dbReference>
<keyword evidence="5" id="KW-0573">Peptidoglycan synthesis</keyword>
<dbReference type="GO" id="GO:0009252">
    <property type="term" value="P:peptidoglycan biosynthetic process"/>
    <property type="evidence" value="ECO:0007669"/>
    <property type="project" value="UniProtKB-KW"/>
</dbReference>
<comment type="caution">
    <text evidence="9">The sequence shown here is derived from an EMBL/GenBank/DDBJ whole genome shotgun (WGS) entry which is preliminary data.</text>
</comment>
<dbReference type="GO" id="GO:0034204">
    <property type="term" value="P:lipid translocation"/>
    <property type="evidence" value="ECO:0007669"/>
    <property type="project" value="TreeGrafter"/>
</dbReference>
<feature type="non-terminal residue" evidence="9">
    <location>
        <position position="393"/>
    </location>
</feature>
<evidence type="ECO:0000256" key="4">
    <source>
        <dbReference type="ARBA" id="ARBA00022960"/>
    </source>
</evidence>
<evidence type="ECO:0000256" key="6">
    <source>
        <dbReference type="ARBA" id="ARBA00022989"/>
    </source>
</evidence>
<comment type="subcellular location">
    <subcellularLocation>
        <location evidence="1">Cell membrane</location>
        <topology evidence="1">Multi-pass membrane protein</topology>
    </subcellularLocation>
</comment>
<accession>A0A1F6AZI8</accession>
<evidence type="ECO:0000256" key="2">
    <source>
        <dbReference type="ARBA" id="ARBA00022475"/>
    </source>
</evidence>
<feature type="transmembrane region" description="Helical" evidence="8">
    <location>
        <begin position="315"/>
        <end position="336"/>
    </location>
</feature>
<gene>
    <name evidence="9" type="ORF">A3A63_03085</name>
</gene>
<dbReference type="InterPro" id="IPR051050">
    <property type="entry name" value="Lipid_II_flippase_MurJ/MviN"/>
</dbReference>
<feature type="transmembrane region" description="Helical" evidence="8">
    <location>
        <begin position="167"/>
        <end position="188"/>
    </location>
</feature>
<evidence type="ECO:0000256" key="3">
    <source>
        <dbReference type="ARBA" id="ARBA00022692"/>
    </source>
</evidence>